<dbReference type="SMART" id="SM00184">
    <property type="entry name" value="RING"/>
    <property type="match status" value="1"/>
</dbReference>
<keyword evidence="7" id="KW-0479">Metal-binding</keyword>
<evidence type="ECO:0000256" key="9">
    <source>
        <dbReference type="ARBA" id="ARBA00022786"/>
    </source>
</evidence>
<keyword evidence="11 16" id="KW-1133">Transmembrane helix</keyword>
<evidence type="ECO:0000256" key="16">
    <source>
        <dbReference type="SAM" id="Phobius"/>
    </source>
</evidence>
<evidence type="ECO:0000256" key="10">
    <source>
        <dbReference type="ARBA" id="ARBA00022833"/>
    </source>
</evidence>
<gene>
    <name evidence="18" type="primary">ATL3</name>
    <name evidence="18" type="ORF">g.70298</name>
</gene>
<dbReference type="Gene3D" id="3.30.40.10">
    <property type="entry name" value="Zinc/RING finger domain, C3HC4 (zinc finger)"/>
    <property type="match status" value="1"/>
</dbReference>
<evidence type="ECO:0000256" key="12">
    <source>
        <dbReference type="ARBA" id="ARBA00023136"/>
    </source>
</evidence>
<evidence type="ECO:0000256" key="4">
    <source>
        <dbReference type="ARBA" id="ARBA00012483"/>
    </source>
</evidence>
<evidence type="ECO:0000256" key="7">
    <source>
        <dbReference type="ARBA" id="ARBA00022723"/>
    </source>
</evidence>
<dbReference type="EMBL" id="GDJX01001784">
    <property type="protein sequence ID" value="JAT66152.1"/>
    <property type="molecule type" value="Transcribed_RNA"/>
</dbReference>
<feature type="domain" description="RING-type" evidence="17">
    <location>
        <begin position="104"/>
        <end position="146"/>
    </location>
</feature>
<evidence type="ECO:0000256" key="3">
    <source>
        <dbReference type="ARBA" id="ARBA00004906"/>
    </source>
</evidence>
<evidence type="ECO:0000256" key="5">
    <source>
        <dbReference type="ARBA" id="ARBA00022679"/>
    </source>
</evidence>
<feature type="region of interest" description="Disordered" evidence="15">
    <location>
        <begin position="153"/>
        <end position="175"/>
    </location>
</feature>
<evidence type="ECO:0000256" key="8">
    <source>
        <dbReference type="ARBA" id="ARBA00022771"/>
    </source>
</evidence>
<dbReference type="FunFam" id="3.30.40.10:FF:000475">
    <property type="entry name" value="RING-H2 finger protein ATL3"/>
    <property type="match status" value="1"/>
</dbReference>
<comment type="similarity">
    <text evidence="13">Belongs to the RING-type zinc finger family. ATL subfamily.</text>
</comment>
<dbReference type="InterPro" id="IPR044600">
    <property type="entry name" value="ATL1/ATL16-like"/>
</dbReference>
<sequence>MDQQREQQDGNISRGTSISLSTEILVAAIIFFFVVVVFVFFLHLYARLRWGRYASASRRSRLVFAANQDPAAAPRRGLDPAVICSLPVSVYRADDFKEADGLECAVCLSELAEGEKARILPKCGHGFHLGCIDMWFHSHSTCPLCRRPVGPDGDLEAGDDDAARLPEPALTPDLTGSPNLPTNVLFWGTQHQFSTVATPQDAASGSRSSSSSPGKLDGALVIEIPCLELGFSSPQHTNSPLPSEDLKSPATGPPAPTRLRSFRRLLSREKRVVGPSCSPRNAGDVEQGTGGVVPPRTPTNS</sequence>
<evidence type="ECO:0000256" key="1">
    <source>
        <dbReference type="ARBA" id="ARBA00000900"/>
    </source>
</evidence>
<dbReference type="GO" id="GO:0016020">
    <property type="term" value="C:membrane"/>
    <property type="evidence" value="ECO:0007669"/>
    <property type="project" value="UniProtKB-SubCell"/>
</dbReference>
<keyword evidence="12 16" id="KW-0472">Membrane</keyword>
<keyword evidence="8 14" id="KW-0863">Zinc-finger</keyword>
<feature type="region of interest" description="Disordered" evidence="15">
    <location>
        <begin position="197"/>
        <end position="216"/>
    </location>
</feature>
<name>A0A1D1ZGN4_9ARAE</name>
<protein>
    <recommendedName>
        <fullName evidence="4">RING-type E3 ubiquitin transferase</fullName>
        <ecNumber evidence="4">2.3.2.27</ecNumber>
    </recommendedName>
</protein>
<dbReference type="Pfam" id="PF13639">
    <property type="entry name" value="zf-RING_2"/>
    <property type="match status" value="1"/>
</dbReference>
<reference evidence="18" key="1">
    <citation type="submission" date="2015-07" db="EMBL/GenBank/DDBJ databases">
        <title>Transcriptome Assembly of Anthurium amnicola.</title>
        <authorList>
            <person name="Suzuki J."/>
        </authorList>
    </citation>
    <scope>NUCLEOTIDE SEQUENCE</scope>
</reference>
<evidence type="ECO:0000256" key="2">
    <source>
        <dbReference type="ARBA" id="ARBA00004167"/>
    </source>
</evidence>
<evidence type="ECO:0000256" key="11">
    <source>
        <dbReference type="ARBA" id="ARBA00022989"/>
    </source>
</evidence>
<evidence type="ECO:0000256" key="6">
    <source>
        <dbReference type="ARBA" id="ARBA00022692"/>
    </source>
</evidence>
<dbReference type="EC" id="2.3.2.27" evidence="4"/>
<evidence type="ECO:0000256" key="14">
    <source>
        <dbReference type="PROSITE-ProRule" id="PRU00175"/>
    </source>
</evidence>
<comment type="pathway">
    <text evidence="3">Protein modification; protein ubiquitination.</text>
</comment>
<feature type="transmembrane region" description="Helical" evidence="16">
    <location>
        <begin position="24"/>
        <end position="45"/>
    </location>
</feature>
<keyword evidence="6 16" id="KW-0812">Transmembrane</keyword>
<proteinExistence type="inferred from homology"/>
<dbReference type="CDD" id="cd16461">
    <property type="entry name" value="RING-H2_EL5-like"/>
    <property type="match status" value="1"/>
</dbReference>
<dbReference type="PANTHER" id="PTHR46913">
    <property type="entry name" value="RING-H2 FINGER PROTEIN ATL16"/>
    <property type="match status" value="1"/>
</dbReference>
<dbReference type="GO" id="GO:0016567">
    <property type="term" value="P:protein ubiquitination"/>
    <property type="evidence" value="ECO:0007669"/>
    <property type="project" value="InterPro"/>
</dbReference>
<dbReference type="GO" id="GO:0061630">
    <property type="term" value="F:ubiquitin protein ligase activity"/>
    <property type="evidence" value="ECO:0007669"/>
    <property type="project" value="UniProtKB-EC"/>
</dbReference>
<keyword evidence="9" id="KW-0833">Ubl conjugation pathway</keyword>
<comment type="subcellular location">
    <subcellularLocation>
        <location evidence="2">Membrane</location>
        <topology evidence="2">Single-pass membrane protein</topology>
    </subcellularLocation>
</comment>
<dbReference type="InterPro" id="IPR013083">
    <property type="entry name" value="Znf_RING/FYVE/PHD"/>
</dbReference>
<evidence type="ECO:0000256" key="15">
    <source>
        <dbReference type="SAM" id="MobiDB-lite"/>
    </source>
</evidence>
<keyword evidence="10" id="KW-0862">Zinc</keyword>
<keyword evidence="5" id="KW-0808">Transferase</keyword>
<comment type="catalytic activity">
    <reaction evidence="1">
        <text>S-ubiquitinyl-[E2 ubiquitin-conjugating enzyme]-L-cysteine + [acceptor protein]-L-lysine = [E2 ubiquitin-conjugating enzyme]-L-cysteine + N(6)-ubiquitinyl-[acceptor protein]-L-lysine.</text>
        <dbReference type="EC" id="2.3.2.27"/>
    </reaction>
</comment>
<dbReference type="PROSITE" id="PS50089">
    <property type="entry name" value="ZF_RING_2"/>
    <property type="match status" value="1"/>
</dbReference>
<feature type="region of interest" description="Disordered" evidence="15">
    <location>
        <begin position="233"/>
        <end position="301"/>
    </location>
</feature>
<evidence type="ECO:0000259" key="17">
    <source>
        <dbReference type="PROSITE" id="PS50089"/>
    </source>
</evidence>
<dbReference type="AlphaFoldDB" id="A0A1D1ZGN4"/>
<dbReference type="PANTHER" id="PTHR46913:SF1">
    <property type="entry name" value="RING-H2 FINGER PROTEIN ATL16"/>
    <property type="match status" value="1"/>
</dbReference>
<accession>A0A1D1ZGN4</accession>
<dbReference type="InterPro" id="IPR001841">
    <property type="entry name" value="Znf_RING"/>
</dbReference>
<evidence type="ECO:0000256" key="13">
    <source>
        <dbReference type="ARBA" id="ARBA00024209"/>
    </source>
</evidence>
<dbReference type="GO" id="GO:0008270">
    <property type="term" value="F:zinc ion binding"/>
    <property type="evidence" value="ECO:0007669"/>
    <property type="project" value="UniProtKB-KW"/>
</dbReference>
<dbReference type="SUPFAM" id="SSF57850">
    <property type="entry name" value="RING/U-box"/>
    <property type="match status" value="1"/>
</dbReference>
<organism evidence="18">
    <name type="scientific">Anthurium amnicola</name>
    <dbReference type="NCBI Taxonomy" id="1678845"/>
    <lineage>
        <taxon>Eukaryota</taxon>
        <taxon>Viridiplantae</taxon>
        <taxon>Streptophyta</taxon>
        <taxon>Embryophyta</taxon>
        <taxon>Tracheophyta</taxon>
        <taxon>Spermatophyta</taxon>
        <taxon>Magnoliopsida</taxon>
        <taxon>Liliopsida</taxon>
        <taxon>Araceae</taxon>
        <taxon>Pothoideae</taxon>
        <taxon>Potheae</taxon>
        <taxon>Anthurium</taxon>
    </lineage>
</organism>
<evidence type="ECO:0000313" key="18">
    <source>
        <dbReference type="EMBL" id="JAT66152.1"/>
    </source>
</evidence>